<evidence type="ECO:0000256" key="1">
    <source>
        <dbReference type="ARBA" id="ARBA00005417"/>
    </source>
</evidence>
<dbReference type="PROSITE" id="PS50893">
    <property type="entry name" value="ABC_TRANSPORTER_2"/>
    <property type="match status" value="1"/>
</dbReference>
<dbReference type="SMART" id="SM00382">
    <property type="entry name" value="AAA"/>
    <property type="match status" value="1"/>
</dbReference>
<dbReference type="GO" id="GO:0005524">
    <property type="term" value="F:ATP binding"/>
    <property type="evidence" value="ECO:0007669"/>
    <property type="project" value="UniProtKB-KW"/>
</dbReference>
<dbReference type="Proteomes" id="UP000190037">
    <property type="component" value="Unassembled WGS sequence"/>
</dbReference>
<keyword evidence="8" id="KW-1185">Reference proteome</keyword>
<dbReference type="OrthoDB" id="9804819at2"/>
<accession>A0A1T3NV49</accession>
<dbReference type="InterPro" id="IPR003593">
    <property type="entry name" value="AAA+_ATPase"/>
</dbReference>
<dbReference type="Gene3D" id="3.40.50.300">
    <property type="entry name" value="P-loop containing nucleotide triphosphate hydrolases"/>
    <property type="match status" value="1"/>
</dbReference>
<dbReference type="InterPro" id="IPR017871">
    <property type="entry name" value="ABC_transporter-like_CS"/>
</dbReference>
<keyword evidence="2" id="KW-0813">Transport</keyword>
<comment type="caution">
    <text evidence="7">The sequence shown here is derived from an EMBL/GenBank/DDBJ whole genome shotgun (WGS) entry which is preliminary data.</text>
</comment>
<dbReference type="PANTHER" id="PTHR43335:SF11">
    <property type="entry name" value="ABC TRANSPORTER RELATED"/>
    <property type="match status" value="1"/>
</dbReference>
<dbReference type="EMBL" id="MWQN01000001">
    <property type="protein sequence ID" value="OPC80696.1"/>
    <property type="molecule type" value="Genomic_DNA"/>
</dbReference>
<evidence type="ECO:0000256" key="3">
    <source>
        <dbReference type="ARBA" id="ARBA00022741"/>
    </source>
</evidence>
<evidence type="ECO:0000256" key="5">
    <source>
        <dbReference type="SAM" id="MobiDB-lite"/>
    </source>
</evidence>
<organism evidence="7 8">
    <name type="scientific">Embleya scabrispora</name>
    <dbReference type="NCBI Taxonomy" id="159449"/>
    <lineage>
        <taxon>Bacteria</taxon>
        <taxon>Bacillati</taxon>
        <taxon>Actinomycetota</taxon>
        <taxon>Actinomycetes</taxon>
        <taxon>Kitasatosporales</taxon>
        <taxon>Streptomycetaceae</taxon>
        <taxon>Embleya</taxon>
    </lineage>
</organism>
<dbReference type="RefSeq" id="WP_078974950.1">
    <property type="nucleotide sequence ID" value="NZ_MWQN01000001.1"/>
</dbReference>
<evidence type="ECO:0000313" key="7">
    <source>
        <dbReference type="EMBL" id="OPC80696.1"/>
    </source>
</evidence>
<sequence>MLELAGLDKRFGAKVVLDDLSLTVQPGQMFGFVGTNGAGKTTTMRIALGVLAADRGEIRWRGAPVDRTVRRRWGYMPEERGLYPKMRIRDQLVYLAELHGMSRTEAQASAARWLTRLRVAGAPGDRLETLSLGNQQRVQLAAALVHEPELLVLDEPFSGLDPVGVDVMAGVLRERTAAGASVVFSSHQLELVESLCDAVGIINGGRMHASGTVAELRGDDRAVRYRVRVAGAPAGWADALPGVRVLGAAEEDAVLVELLPGTSEQALLDAARAAGRVLAFAPAAPSLAELFREVVNGEGADPEAGEPPVSHPEAGGTAGANPTVGKESEVGA</sequence>
<evidence type="ECO:0000259" key="6">
    <source>
        <dbReference type="PROSITE" id="PS50893"/>
    </source>
</evidence>
<dbReference type="STRING" id="159449.B4N89_06750"/>
<name>A0A1T3NV49_9ACTN</name>
<dbReference type="GO" id="GO:0016887">
    <property type="term" value="F:ATP hydrolysis activity"/>
    <property type="evidence" value="ECO:0007669"/>
    <property type="project" value="InterPro"/>
</dbReference>
<protein>
    <submittedName>
        <fullName evidence="7">ABC transporter ATP-binding protein</fullName>
    </submittedName>
</protein>
<dbReference type="PANTHER" id="PTHR43335">
    <property type="entry name" value="ABC TRANSPORTER, ATP-BINDING PROTEIN"/>
    <property type="match status" value="1"/>
</dbReference>
<evidence type="ECO:0000256" key="4">
    <source>
        <dbReference type="ARBA" id="ARBA00022840"/>
    </source>
</evidence>
<keyword evidence="4 7" id="KW-0067">ATP-binding</keyword>
<comment type="similarity">
    <text evidence="1">Belongs to the ABC transporter superfamily.</text>
</comment>
<proteinExistence type="inferred from homology"/>
<dbReference type="SUPFAM" id="SSF52540">
    <property type="entry name" value="P-loop containing nucleoside triphosphate hydrolases"/>
    <property type="match status" value="1"/>
</dbReference>
<dbReference type="AlphaFoldDB" id="A0A1T3NV49"/>
<dbReference type="InterPro" id="IPR025302">
    <property type="entry name" value="DrrA1/2-like_C"/>
</dbReference>
<dbReference type="InterPro" id="IPR003439">
    <property type="entry name" value="ABC_transporter-like_ATP-bd"/>
</dbReference>
<feature type="domain" description="ABC transporter" evidence="6">
    <location>
        <begin position="2"/>
        <end position="229"/>
    </location>
</feature>
<evidence type="ECO:0000256" key="2">
    <source>
        <dbReference type="ARBA" id="ARBA00022448"/>
    </source>
</evidence>
<feature type="region of interest" description="Disordered" evidence="5">
    <location>
        <begin position="298"/>
        <end position="332"/>
    </location>
</feature>
<keyword evidence="3" id="KW-0547">Nucleotide-binding</keyword>
<dbReference type="Pfam" id="PF00005">
    <property type="entry name" value="ABC_tran"/>
    <property type="match status" value="1"/>
</dbReference>
<dbReference type="PROSITE" id="PS00211">
    <property type="entry name" value="ABC_TRANSPORTER_1"/>
    <property type="match status" value="1"/>
</dbReference>
<evidence type="ECO:0000313" key="8">
    <source>
        <dbReference type="Proteomes" id="UP000190037"/>
    </source>
</evidence>
<reference evidence="7 8" key="1">
    <citation type="submission" date="2017-03" db="EMBL/GenBank/DDBJ databases">
        <title>Draft genome sequence of Streptomyces scabrisporus NF3, endophyte isolated from Amphipterygium adstringens.</title>
        <authorList>
            <person name="Vazquez M."/>
            <person name="Ceapa C.D."/>
            <person name="Rodriguez Luna D."/>
            <person name="Sanchez Esquivel S."/>
        </authorList>
    </citation>
    <scope>NUCLEOTIDE SEQUENCE [LARGE SCALE GENOMIC DNA]</scope>
    <source>
        <strain evidence="7 8">NF3</strain>
    </source>
</reference>
<gene>
    <name evidence="7" type="ORF">B4N89_06750</name>
</gene>
<dbReference type="Pfam" id="PF13732">
    <property type="entry name" value="DrrA1-3_C"/>
    <property type="match status" value="1"/>
</dbReference>
<dbReference type="InterPro" id="IPR027417">
    <property type="entry name" value="P-loop_NTPase"/>
</dbReference>